<dbReference type="InterPro" id="IPR016164">
    <property type="entry name" value="FAD-linked_Oxase-like_C"/>
</dbReference>
<reference evidence="6" key="1">
    <citation type="journal article" date="2019" name="Int. J. Syst. Evol. Microbiol.">
        <title>The Global Catalogue of Microorganisms (GCM) 10K type strain sequencing project: providing services to taxonomists for standard genome sequencing and annotation.</title>
        <authorList>
            <consortium name="The Broad Institute Genomics Platform"/>
            <consortium name="The Broad Institute Genome Sequencing Center for Infectious Disease"/>
            <person name="Wu L."/>
            <person name="Ma J."/>
        </authorList>
    </citation>
    <scope>NUCLEOTIDE SEQUENCE [LARGE SCALE GENOMIC DNA]</scope>
    <source>
        <strain evidence="6">CECT 7806</strain>
    </source>
</reference>
<feature type="domain" description="FAD-binding PCMH-type" evidence="4">
    <location>
        <begin position="42"/>
        <end position="220"/>
    </location>
</feature>
<dbReference type="Pfam" id="PF02913">
    <property type="entry name" value="FAD-oxidase_C"/>
    <property type="match status" value="1"/>
</dbReference>
<evidence type="ECO:0000259" key="4">
    <source>
        <dbReference type="PROSITE" id="PS51387"/>
    </source>
</evidence>
<dbReference type="Gene3D" id="3.30.465.10">
    <property type="match status" value="1"/>
</dbReference>
<dbReference type="InterPro" id="IPR016166">
    <property type="entry name" value="FAD-bd_PCMH"/>
</dbReference>
<dbReference type="SUPFAM" id="SSF55103">
    <property type="entry name" value="FAD-linked oxidases, C-terminal domain"/>
    <property type="match status" value="1"/>
</dbReference>
<dbReference type="PANTHER" id="PTHR43716">
    <property type="entry name" value="D-2-HYDROXYGLUTARATE DEHYDROGENASE, MITOCHONDRIAL"/>
    <property type="match status" value="1"/>
</dbReference>
<comment type="caution">
    <text evidence="5">The sequence shown here is derived from an EMBL/GenBank/DDBJ whole genome shotgun (WGS) entry which is preliminary data.</text>
</comment>
<dbReference type="Gene3D" id="3.30.70.2740">
    <property type="match status" value="1"/>
</dbReference>
<dbReference type="Pfam" id="PF01565">
    <property type="entry name" value="FAD_binding_4"/>
    <property type="match status" value="1"/>
</dbReference>
<evidence type="ECO:0000256" key="1">
    <source>
        <dbReference type="ARBA" id="ARBA00008000"/>
    </source>
</evidence>
<dbReference type="PANTHER" id="PTHR43716:SF2">
    <property type="entry name" value="BLL6224 PROTEIN"/>
    <property type="match status" value="1"/>
</dbReference>
<dbReference type="SUPFAM" id="SSF56176">
    <property type="entry name" value="FAD-binding/transporter-associated domain-like"/>
    <property type="match status" value="1"/>
</dbReference>
<name>A0ABT8ARZ7_9HYPH</name>
<dbReference type="InterPro" id="IPR004113">
    <property type="entry name" value="FAD-bd_oxidored_4_C"/>
</dbReference>
<dbReference type="InterPro" id="IPR051264">
    <property type="entry name" value="FAD-oxidored/transferase_4"/>
</dbReference>
<keyword evidence="3" id="KW-0274">FAD</keyword>
<comment type="similarity">
    <text evidence="1">Belongs to the FAD-binding oxidoreductase/transferase type 4 family.</text>
</comment>
<gene>
    <name evidence="5" type="ORF">QWZ18_16445</name>
</gene>
<evidence type="ECO:0000256" key="2">
    <source>
        <dbReference type="ARBA" id="ARBA00022630"/>
    </source>
</evidence>
<evidence type="ECO:0000256" key="3">
    <source>
        <dbReference type="ARBA" id="ARBA00022827"/>
    </source>
</evidence>
<keyword evidence="6" id="KW-1185">Reference proteome</keyword>
<accession>A0ABT8ARZ7</accession>
<dbReference type="Gene3D" id="1.10.45.10">
    <property type="entry name" value="Vanillyl-alcohol Oxidase, Chain A, domain 4"/>
    <property type="match status" value="1"/>
</dbReference>
<keyword evidence="2" id="KW-0285">Flavoprotein</keyword>
<dbReference type="Gene3D" id="3.30.43.10">
    <property type="entry name" value="Uridine Diphospho-n-acetylenolpyruvylglucosamine Reductase, domain 2"/>
    <property type="match status" value="1"/>
</dbReference>
<dbReference type="InterPro" id="IPR016169">
    <property type="entry name" value="FAD-bd_PCMH_sub2"/>
</dbReference>
<dbReference type="RefSeq" id="WP_238285304.1">
    <property type="nucleotide sequence ID" value="NZ_BPQS01000002.1"/>
</dbReference>
<protein>
    <submittedName>
        <fullName evidence="5">FAD-binding oxidoreductase</fullName>
    </submittedName>
</protein>
<dbReference type="InterPro" id="IPR016167">
    <property type="entry name" value="FAD-bd_PCMH_sub1"/>
</dbReference>
<dbReference type="Proteomes" id="UP001244297">
    <property type="component" value="Unassembled WGS sequence"/>
</dbReference>
<dbReference type="PROSITE" id="PS51387">
    <property type="entry name" value="FAD_PCMH"/>
    <property type="match status" value="1"/>
</dbReference>
<dbReference type="InterPro" id="IPR006094">
    <property type="entry name" value="Oxid_FAD_bind_N"/>
</dbReference>
<evidence type="ECO:0000313" key="6">
    <source>
        <dbReference type="Proteomes" id="UP001244297"/>
    </source>
</evidence>
<dbReference type="InterPro" id="IPR036318">
    <property type="entry name" value="FAD-bd_PCMH-like_sf"/>
</dbReference>
<sequence length="483" mass="50446">MTPIPASLDTLLAALRDSLGPRHVVTDPADMAPYLVESRKLYTGAALAVLRPGTTEEVGFAVRACTQAGIAIVPLGGNTGLTGAGVPQGGMVLSLERMTRLRSVDPVDATITVEAGMILQEVQAAADAAGMLFPLSYASRGSARIGGGISTNAGGIAVLAYGNARDLVLGLEVVLADGRVWNGLKALRKDNAGYDLKQLFIGSEGTLGIVTAAVLKLFPKTRSSAVAFVGLDSARAALALFVFLRTRLDRDLTAFEYLPPFALDIVLRHVPGTVRPLAEAHSAYALIEVASARPDADARAALEAALGQAIEEGLIADAALGASGAQDDALWRLREGVPEAQTREGASIKHDVSVPLSRLPDFLERAGAACVAAMPGLRPCGFGHFGDGNIHFNLTQPEDMPAAEFLAQWGRFNRIVHDIVHALGGSIAAEHGVGLIKRDELVRYGDPVGLDLMRRLKAALDPKALLNPGKVLGPTAGETPPPA</sequence>
<dbReference type="Gene3D" id="3.30.70.2190">
    <property type="match status" value="1"/>
</dbReference>
<evidence type="ECO:0000313" key="5">
    <source>
        <dbReference type="EMBL" id="MDN3572206.1"/>
    </source>
</evidence>
<dbReference type="InterPro" id="IPR016171">
    <property type="entry name" value="Vanillyl_alc_oxidase_C-sub2"/>
</dbReference>
<proteinExistence type="inferred from homology"/>
<dbReference type="EMBL" id="JAUFPT010000058">
    <property type="protein sequence ID" value="MDN3572206.1"/>
    <property type="molecule type" value="Genomic_DNA"/>
</dbReference>
<organism evidence="5 6">
    <name type="scientific">Methylobacterium longum</name>
    <dbReference type="NCBI Taxonomy" id="767694"/>
    <lineage>
        <taxon>Bacteria</taxon>
        <taxon>Pseudomonadati</taxon>
        <taxon>Pseudomonadota</taxon>
        <taxon>Alphaproteobacteria</taxon>
        <taxon>Hyphomicrobiales</taxon>
        <taxon>Methylobacteriaceae</taxon>
        <taxon>Methylobacterium</taxon>
    </lineage>
</organism>